<dbReference type="Proteomes" id="UP000807342">
    <property type="component" value="Unassembled WGS sequence"/>
</dbReference>
<gene>
    <name evidence="2" type="ORF">P691DRAFT_686489</name>
</gene>
<dbReference type="PANTHER" id="PTHR46177:SF1">
    <property type="entry name" value="INTEGRASE CATALYTIC DOMAIN-CONTAINING PROTEIN"/>
    <property type="match status" value="1"/>
</dbReference>
<dbReference type="AlphaFoldDB" id="A0A9P6BUV6"/>
<feature type="non-terminal residue" evidence="2">
    <location>
        <position position="1"/>
    </location>
</feature>
<proteinExistence type="predicted"/>
<protein>
    <recommendedName>
        <fullName evidence="1">Integrase core domain-containing protein</fullName>
    </recommendedName>
</protein>
<sequence>YWAAGVNDVLTVDQHDKWKHYRLALHCRLDPFSGRMHWMKVWHNNNNPKLIAGYYLDFVEEIRGIPMITQSDPGSENYRLTNAHTALRQIHDPSLQGMLQHCWMCQKKNVMPEIAWSQMQARFAPNYEDLLEEGVRKEWYDVNNDLDKLLFRWLFIPWLQRKINYYISLVNNKRKRKDKNKILPHGVPEDIFWELEQYRACDFKVAVDLEVVKQVQDIYAPPGDPVFQLVLPDFNCLVKTLYASMGHPEVDMDSVWDIFCGLQFHLDHVDKVVAQIEAWGSVKVSIEEGRDANNELGTDLQDQGYLHINSQGDFFIDGAYVMHSRPHSIP</sequence>
<feature type="domain" description="Integrase core" evidence="1">
    <location>
        <begin position="4"/>
        <end position="181"/>
    </location>
</feature>
<comment type="caution">
    <text evidence="2">The sequence shown here is derived from an EMBL/GenBank/DDBJ whole genome shotgun (WGS) entry which is preliminary data.</text>
</comment>
<dbReference type="OrthoDB" id="5946233at2759"/>
<evidence type="ECO:0000313" key="3">
    <source>
        <dbReference type="Proteomes" id="UP000807342"/>
    </source>
</evidence>
<keyword evidence="3" id="KW-1185">Reference proteome</keyword>
<name>A0A9P6BUV6_9AGAR</name>
<evidence type="ECO:0000313" key="2">
    <source>
        <dbReference type="EMBL" id="KAF9440781.1"/>
    </source>
</evidence>
<dbReference type="EMBL" id="MU152270">
    <property type="protein sequence ID" value="KAF9440781.1"/>
    <property type="molecule type" value="Genomic_DNA"/>
</dbReference>
<dbReference type="InterPro" id="IPR058913">
    <property type="entry name" value="Integrase_dom_put"/>
</dbReference>
<dbReference type="PANTHER" id="PTHR46177">
    <property type="entry name" value="INTEGRASE CATALYTIC DOMAIN-CONTAINING PROTEIN"/>
    <property type="match status" value="1"/>
</dbReference>
<evidence type="ECO:0000259" key="1">
    <source>
        <dbReference type="Pfam" id="PF24764"/>
    </source>
</evidence>
<dbReference type="Pfam" id="PF24764">
    <property type="entry name" value="rva_4"/>
    <property type="match status" value="1"/>
</dbReference>
<accession>A0A9P6BUV6</accession>
<organism evidence="2 3">
    <name type="scientific">Macrolepiota fuliginosa MF-IS2</name>
    <dbReference type="NCBI Taxonomy" id="1400762"/>
    <lineage>
        <taxon>Eukaryota</taxon>
        <taxon>Fungi</taxon>
        <taxon>Dikarya</taxon>
        <taxon>Basidiomycota</taxon>
        <taxon>Agaricomycotina</taxon>
        <taxon>Agaricomycetes</taxon>
        <taxon>Agaricomycetidae</taxon>
        <taxon>Agaricales</taxon>
        <taxon>Agaricineae</taxon>
        <taxon>Agaricaceae</taxon>
        <taxon>Macrolepiota</taxon>
    </lineage>
</organism>
<reference evidence="2" key="1">
    <citation type="submission" date="2020-11" db="EMBL/GenBank/DDBJ databases">
        <authorList>
            <consortium name="DOE Joint Genome Institute"/>
            <person name="Ahrendt S."/>
            <person name="Riley R."/>
            <person name="Andreopoulos W."/>
            <person name="Labutti K."/>
            <person name="Pangilinan J."/>
            <person name="Ruiz-Duenas F.J."/>
            <person name="Barrasa J.M."/>
            <person name="Sanchez-Garcia M."/>
            <person name="Camarero S."/>
            <person name="Miyauchi S."/>
            <person name="Serrano A."/>
            <person name="Linde D."/>
            <person name="Babiker R."/>
            <person name="Drula E."/>
            <person name="Ayuso-Fernandez I."/>
            <person name="Pacheco R."/>
            <person name="Padilla G."/>
            <person name="Ferreira P."/>
            <person name="Barriuso J."/>
            <person name="Kellner H."/>
            <person name="Castanera R."/>
            <person name="Alfaro M."/>
            <person name="Ramirez L."/>
            <person name="Pisabarro A.G."/>
            <person name="Kuo A."/>
            <person name="Tritt A."/>
            <person name="Lipzen A."/>
            <person name="He G."/>
            <person name="Yan M."/>
            <person name="Ng V."/>
            <person name="Cullen D."/>
            <person name="Martin F."/>
            <person name="Rosso M.-N."/>
            <person name="Henrissat B."/>
            <person name="Hibbett D."/>
            <person name="Martinez A.T."/>
            <person name="Grigoriev I.V."/>
        </authorList>
    </citation>
    <scope>NUCLEOTIDE SEQUENCE</scope>
    <source>
        <strain evidence="2">MF-IS2</strain>
    </source>
</reference>